<dbReference type="Pfam" id="PF07859">
    <property type="entry name" value="Abhydrolase_3"/>
    <property type="match status" value="1"/>
</dbReference>
<dbReference type="InterPro" id="IPR029058">
    <property type="entry name" value="AB_hydrolase_fold"/>
</dbReference>
<name>A0ABR1S1T1_9PEZI</name>
<reference evidence="4 5" key="1">
    <citation type="submission" date="2023-01" db="EMBL/GenBank/DDBJ databases">
        <title>Analysis of 21 Apiospora genomes using comparative genomics revels a genus with tremendous synthesis potential of carbohydrate active enzymes and secondary metabolites.</title>
        <authorList>
            <person name="Sorensen T."/>
        </authorList>
    </citation>
    <scope>NUCLEOTIDE SEQUENCE [LARGE SCALE GENOMIC DNA]</scope>
    <source>
        <strain evidence="4 5">CBS 33761</strain>
    </source>
</reference>
<accession>A0ABR1S1T1</accession>
<proteinExistence type="predicted"/>
<dbReference type="InterPro" id="IPR013094">
    <property type="entry name" value="AB_hydrolase_3"/>
</dbReference>
<dbReference type="PANTHER" id="PTHR48081:SF8">
    <property type="entry name" value="ALPHA_BETA HYDROLASE FOLD-3 DOMAIN-CONTAINING PROTEIN-RELATED"/>
    <property type="match status" value="1"/>
</dbReference>
<evidence type="ECO:0000256" key="1">
    <source>
        <dbReference type="ARBA" id="ARBA00022801"/>
    </source>
</evidence>
<keyword evidence="5" id="KW-1185">Reference proteome</keyword>
<gene>
    <name evidence="4" type="ORF">PG993_011637</name>
</gene>
<keyword evidence="2" id="KW-0472">Membrane</keyword>
<comment type="caution">
    <text evidence="4">The sequence shown here is derived from an EMBL/GenBank/DDBJ whole genome shotgun (WGS) entry which is preliminary data.</text>
</comment>
<organism evidence="4 5">
    <name type="scientific">Apiospora rasikravindrae</name>
    <dbReference type="NCBI Taxonomy" id="990691"/>
    <lineage>
        <taxon>Eukaryota</taxon>
        <taxon>Fungi</taxon>
        <taxon>Dikarya</taxon>
        <taxon>Ascomycota</taxon>
        <taxon>Pezizomycotina</taxon>
        <taxon>Sordariomycetes</taxon>
        <taxon>Xylariomycetidae</taxon>
        <taxon>Amphisphaeriales</taxon>
        <taxon>Apiosporaceae</taxon>
        <taxon>Apiospora</taxon>
    </lineage>
</organism>
<keyword evidence="1" id="KW-0378">Hydrolase</keyword>
<dbReference type="Gene3D" id="3.40.50.1820">
    <property type="entry name" value="alpha/beta hydrolase"/>
    <property type="match status" value="1"/>
</dbReference>
<dbReference type="EMBL" id="JAQQWK010000011">
    <property type="protein sequence ID" value="KAK8023571.1"/>
    <property type="molecule type" value="Genomic_DNA"/>
</dbReference>
<protein>
    <recommendedName>
        <fullName evidence="3">Alpha/beta hydrolase fold-3 domain-containing protein</fullName>
    </recommendedName>
</protein>
<keyword evidence="2" id="KW-1133">Transmembrane helix</keyword>
<dbReference type="PANTHER" id="PTHR48081">
    <property type="entry name" value="AB HYDROLASE SUPERFAMILY PROTEIN C4A8.06C"/>
    <property type="match status" value="1"/>
</dbReference>
<feature type="domain" description="Alpha/beta hydrolase fold-3" evidence="3">
    <location>
        <begin position="156"/>
        <end position="377"/>
    </location>
</feature>
<evidence type="ECO:0000256" key="2">
    <source>
        <dbReference type="SAM" id="Phobius"/>
    </source>
</evidence>
<keyword evidence="2" id="KW-0812">Transmembrane</keyword>
<feature type="transmembrane region" description="Helical" evidence="2">
    <location>
        <begin position="27"/>
        <end position="47"/>
    </location>
</feature>
<sequence>MAKQTNSAATAGPPLSLPLLARQPLSSIYNVCYLAIILLVRVPYWTLKFALFKSLRPVPTWTLRQSLMVTLTKALVHGASVLETATPLSLEPGKEKEQFCIAKPASEVDYVGPLRSDVIAPAPVGITCFTREPGTTNKQKPSSSVSSSESESSMVMLHVHGGAFVIGDGRIDQMGYGASMLLRHAGISRVYSPQYRLACRPDPVPFPGALQDVLTSYLYLVRDLGIPPQNIVLSGDSAGGNLIIGLLRYLAEHPSVHHQIPLPHSAVLISPWVAPVDSLGPDVVVTSNPHYGTDILPPSFLRWGAAAYSRLVAASDPYISPLGHPFATPVPLFVNVGGAEVLEVEGMRWVREMQSVVGEKGRKKNDLELNYEHGAPHDTLLVGNNVGWDGSVREVTTKIGGVYSEKGSGFWMKLVAMVFLDGF</sequence>
<dbReference type="InterPro" id="IPR050300">
    <property type="entry name" value="GDXG_lipolytic_enzyme"/>
</dbReference>
<evidence type="ECO:0000313" key="4">
    <source>
        <dbReference type="EMBL" id="KAK8023571.1"/>
    </source>
</evidence>
<evidence type="ECO:0000313" key="5">
    <source>
        <dbReference type="Proteomes" id="UP001444661"/>
    </source>
</evidence>
<evidence type="ECO:0000259" key="3">
    <source>
        <dbReference type="Pfam" id="PF07859"/>
    </source>
</evidence>
<dbReference type="Proteomes" id="UP001444661">
    <property type="component" value="Unassembled WGS sequence"/>
</dbReference>
<dbReference type="SUPFAM" id="SSF53474">
    <property type="entry name" value="alpha/beta-Hydrolases"/>
    <property type="match status" value="1"/>
</dbReference>